<dbReference type="Gene3D" id="3.90.25.10">
    <property type="entry name" value="UDP-galactose 4-epimerase, domain 1"/>
    <property type="match status" value="1"/>
</dbReference>
<keyword evidence="3" id="KW-1185">Reference proteome</keyword>
<gene>
    <name evidence="2" type="ORF">SAPIO_CDS9119</name>
</gene>
<dbReference type="Pfam" id="PF05368">
    <property type="entry name" value="NmrA"/>
    <property type="match status" value="2"/>
</dbReference>
<organism evidence="2 3">
    <name type="scientific">Pseudallescheria apiosperma</name>
    <name type="common">Scedosporium apiospermum</name>
    <dbReference type="NCBI Taxonomy" id="563466"/>
    <lineage>
        <taxon>Eukaryota</taxon>
        <taxon>Fungi</taxon>
        <taxon>Dikarya</taxon>
        <taxon>Ascomycota</taxon>
        <taxon>Pezizomycotina</taxon>
        <taxon>Sordariomycetes</taxon>
        <taxon>Hypocreomycetidae</taxon>
        <taxon>Microascales</taxon>
        <taxon>Microascaceae</taxon>
        <taxon>Scedosporium</taxon>
    </lineage>
</organism>
<dbReference type="OrthoDB" id="419598at2759"/>
<sequence length="302" mass="32946">MAAKTRVAIAGASGVTGSSIVNALLATPRNSYVEIPFPLARQASINKPAYVAFANRGVIIKPIELDGPSDILVQALTGMDVVISTMTLLQLKEETALIEAAHKARIEGGHTGSHQKALPTLHCHRLWLVVSTLPAVPAIGTTPRQGEYSTTQIVGDGNTPWALTDNRDIGKYVARIIVDPRTLNRAVFGYSKVWTQTEVFDLLEKVTGESVPREYVTKEELLEIISEGEAEIAKNNMDPSGMLKLGMAQYRNLLGIRGDNTPQHAKYLGYLDVKELYPDVEATPLESYIKDAFEGKVKTVYS</sequence>
<reference evidence="2 3" key="1">
    <citation type="journal article" date="2014" name="Genome Announc.">
        <title>Draft genome sequence of the pathogenic fungus Scedosporium apiospermum.</title>
        <authorList>
            <person name="Vandeputte P."/>
            <person name="Ghamrawi S."/>
            <person name="Rechenmann M."/>
            <person name="Iltis A."/>
            <person name="Giraud S."/>
            <person name="Fleury M."/>
            <person name="Thornton C."/>
            <person name="Delhaes L."/>
            <person name="Meyer W."/>
            <person name="Papon N."/>
            <person name="Bouchara J.P."/>
        </authorList>
    </citation>
    <scope>NUCLEOTIDE SEQUENCE [LARGE SCALE GENOMIC DNA]</scope>
    <source>
        <strain evidence="2 3">IHEM 14462</strain>
    </source>
</reference>
<dbReference type="InterPro" id="IPR036291">
    <property type="entry name" value="NAD(P)-bd_dom_sf"/>
</dbReference>
<dbReference type="RefSeq" id="XP_016639899.1">
    <property type="nucleotide sequence ID" value="XM_016790596.1"/>
</dbReference>
<comment type="caution">
    <text evidence="2">The sequence shown here is derived from an EMBL/GenBank/DDBJ whole genome shotgun (WGS) entry which is preliminary data.</text>
</comment>
<name>A0A084FYD8_PSEDA</name>
<dbReference type="PANTHER" id="PTHR43349:SF93">
    <property type="entry name" value="ISOFLAVONE REDUCTASE HOMOLOG P3-RELATED"/>
    <property type="match status" value="1"/>
</dbReference>
<dbReference type="Proteomes" id="UP000028545">
    <property type="component" value="Unassembled WGS sequence"/>
</dbReference>
<proteinExistence type="predicted"/>
<dbReference type="KEGG" id="sapo:SAPIO_CDS9119"/>
<dbReference type="HOGENOM" id="CLU_044876_6_0_1"/>
<dbReference type="OMA" id="EWFRQDN"/>
<dbReference type="VEuPathDB" id="FungiDB:SAPIO_CDS9119"/>
<dbReference type="PANTHER" id="PTHR43349">
    <property type="entry name" value="PINORESINOL REDUCTASE-RELATED"/>
    <property type="match status" value="1"/>
</dbReference>
<dbReference type="AlphaFoldDB" id="A0A084FYD8"/>
<dbReference type="GeneID" id="27728191"/>
<evidence type="ECO:0000313" key="2">
    <source>
        <dbReference type="EMBL" id="KEZ40100.1"/>
    </source>
</evidence>
<dbReference type="InterPro" id="IPR008030">
    <property type="entry name" value="NmrA-like"/>
</dbReference>
<dbReference type="EMBL" id="JOWA01000132">
    <property type="protein sequence ID" value="KEZ40100.1"/>
    <property type="molecule type" value="Genomic_DNA"/>
</dbReference>
<dbReference type="InterPro" id="IPR050608">
    <property type="entry name" value="NmrA-type/Isoflavone_red_sf"/>
</dbReference>
<feature type="domain" description="NmrA-like" evidence="1">
    <location>
        <begin position="159"/>
        <end position="227"/>
    </location>
</feature>
<dbReference type="Gene3D" id="3.40.50.720">
    <property type="entry name" value="NAD(P)-binding Rossmann-like Domain"/>
    <property type="match status" value="2"/>
</dbReference>
<protein>
    <recommendedName>
        <fullName evidence="1">NmrA-like domain-containing protein</fullName>
    </recommendedName>
</protein>
<accession>A0A084FYD8</accession>
<evidence type="ECO:0000259" key="1">
    <source>
        <dbReference type="Pfam" id="PF05368"/>
    </source>
</evidence>
<feature type="domain" description="NmrA-like" evidence="1">
    <location>
        <begin position="4"/>
        <end position="106"/>
    </location>
</feature>
<dbReference type="SUPFAM" id="SSF51735">
    <property type="entry name" value="NAD(P)-binding Rossmann-fold domains"/>
    <property type="match status" value="1"/>
</dbReference>
<evidence type="ECO:0000313" key="3">
    <source>
        <dbReference type="Proteomes" id="UP000028545"/>
    </source>
</evidence>